<sequence>MVTSTSPTVPPKGTEKNQHHQSPQGTPLVERTGPCSDAAQPTTDQDHELSTSVGDDGICGSTCRQVVVTDQLPHNIGQILGTFTSSFMAWMCVLGTHLVVMNTWGVINSFGIFQSYYVDTLNQSPSEISWIGSVEIFLLFFIGAFAGRLTDAGFFRPLFLKGGVLVVGGALAVSASNQYWQIFLAQGVCVGHGNGCLFCPVVALVSTYFQRHRSLAMGLGACGSSTGGVLFPIMVRQLLPHIGFQRTIRTIALIQGVSLAISFLCLRPRIAPRKRGKLIESTAFKELEYCFWGTYLTFFYISTYSRDIQDISYISSLNLLLIVNGVGTVGRKLPNIIADRYGTLTIFIPRAAVSSLLMFAWIAVLSVDGLCVWAAICGIPIGGIQSMFPSALVTLTTDPRQQGTRIGMVFTVVSFGVLTGPPSEGGLISALGGRFIAAQLFAGASLLLVMLLLVATRETKRRKMGLGPL</sequence>
<dbReference type="Gene3D" id="1.20.1250.20">
    <property type="entry name" value="MFS general substrate transporter like domains"/>
    <property type="match status" value="2"/>
</dbReference>
<feature type="transmembrane region" description="Helical" evidence="5">
    <location>
        <begin position="215"/>
        <end position="235"/>
    </location>
</feature>
<evidence type="ECO:0000256" key="3">
    <source>
        <dbReference type="ARBA" id="ARBA00023180"/>
    </source>
</evidence>
<name>A0A9P9DV48_9HYPO</name>
<feature type="transmembrane region" description="Helical" evidence="5">
    <location>
        <begin position="435"/>
        <end position="455"/>
    </location>
</feature>
<dbReference type="Pfam" id="PF07690">
    <property type="entry name" value="MFS_1"/>
    <property type="match status" value="1"/>
</dbReference>
<evidence type="ECO:0000256" key="5">
    <source>
        <dbReference type="SAM" id="Phobius"/>
    </source>
</evidence>
<keyword evidence="7" id="KW-1185">Reference proteome</keyword>
<organism evidence="6 7">
    <name type="scientific">Dactylonectria macrodidyma</name>
    <dbReference type="NCBI Taxonomy" id="307937"/>
    <lineage>
        <taxon>Eukaryota</taxon>
        <taxon>Fungi</taxon>
        <taxon>Dikarya</taxon>
        <taxon>Ascomycota</taxon>
        <taxon>Pezizomycotina</taxon>
        <taxon>Sordariomycetes</taxon>
        <taxon>Hypocreomycetidae</taxon>
        <taxon>Hypocreales</taxon>
        <taxon>Nectriaceae</taxon>
        <taxon>Dactylonectria</taxon>
    </lineage>
</organism>
<accession>A0A9P9DV48</accession>
<feature type="transmembrane region" description="Helical" evidence="5">
    <location>
        <begin position="87"/>
        <end position="107"/>
    </location>
</feature>
<dbReference type="PANTHER" id="PTHR11360:SF130">
    <property type="entry name" value="MAJOR FACILITATOR SUPERFAMILY (MFS) PROFILE DOMAIN-CONTAINING PROTEIN-RELATED"/>
    <property type="match status" value="1"/>
</dbReference>
<feature type="transmembrane region" description="Helical" evidence="5">
    <location>
        <begin position="127"/>
        <end position="146"/>
    </location>
</feature>
<keyword evidence="3" id="KW-0325">Glycoprotein</keyword>
<feature type="transmembrane region" description="Helical" evidence="5">
    <location>
        <begin position="158"/>
        <end position="176"/>
    </location>
</feature>
<feature type="transmembrane region" description="Helical" evidence="5">
    <location>
        <begin position="370"/>
        <end position="394"/>
    </location>
</feature>
<evidence type="ECO:0000256" key="4">
    <source>
        <dbReference type="SAM" id="MobiDB-lite"/>
    </source>
</evidence>
<comment type="subcellular location">
    <subcellularLocation>
        <location evidence="1">Membrane</location>
        <topology evidence="1">Multi-pass membrane protein</topology>
    </subcellularLocation>
</comment>
<dbReference type="SUPFAM" id="SSF103473">
    <property type="entry name" value="MFS general substrate transporter"/>
    <property type="match status" value="1"/>
</dbReference>
<dbReference type="PANTHER" id="PTHR11360">
    <property type="entry name" value="MONOCARBOXYLATE TRANSPORTER"/>
    <property type="match status" value="1"/>
</dbReference>
<comment type="similarity">
    <text evidence="2">Belongs to the major facilitator superfamily. Monocarboxylate porter (TC 2.A.1.13) family.</text>
</comment>
<feature type="transmembrane region" description="Helical" evidence="5">
    <location>
        <begin position="247"/>
        <end position="266"/>
    </location>
</feature>
<dbReference type="OrthoDB" id="5212574at2759"/>
<dbReference type="GO" id="GO:0016020">
    <property type="term" value="C:membrane"/>
    <property type="evidence" value="ECO:0007669"/>
    <property type="project" value="UniProtKB-SubCell"/>
</dbReference>
<reference evidence="6" key="1">
    <citation type="journal article" date="2021" name="Nat. Commun.">
        <title>Genetic determinants of endophytism in the Arabidopsis root mycobiome.</title>
        <authorList>
            <person name="Mesny F."/>
            <person name="Miyauchi S."/>
            <person name="Thiergart T."/>
            <person name="Pickel B."/>
            <person name="Atanasova L."/>
            <person name="Karlsson M."/>
            <person name="Huettel B."/>
            <person name="Barry K.W."/>
            <person name="Haridas S."/>
            <person name="Chen C."/>
            <person name="Bauer D."/>
            <person name="Andreopoulos W."/>
            <person name="Pangilinan J."/>
            <person name="LaButti K."/>
            <person name="Riley R."/>
            <person name="Lipzen A."/>
            <person name="Clum A."/>
            <person name="Drula E."/>
            <person name="Henrissat B."/>
            <person name="Kohler A."/>
            <person name="Grigoriev I.V."/>
            <person name="Martin F.M."/>
            <person name="Hacquard S."/>
        </authorList>
    </citation>
    <scope>NUCLEOTIDE SEQUENCE</scope>
    <source>
        <strain evidence="6">MPI-CAGE-AT-0147</strain>
    </source>
</reference>
<feature type="transmembrane region" description="Helical" evidence="5">
    <location>
        <begin position="406"/>
        <end position="423"/>
    </location>
</feature>
<proteinExistence type="inferred from homology"/>
<dbReference type="InterPro" id="IPR036259">
    <property type="entry name" value="MFS_trans_sf"/>
</dbReference>
<dbReference type="InterPro" id="IPR050327">
    <property type="entry name" value="Proton-linked_MCT"/>
</dbReference>
<protein>
    <submittedName>
        <fullName evidence="6">Major facilitator superfamily domain-containing protein</fullName>
    </submittedName>
</protein>
<feature type="region of interest" description="Disordered" evidence="4">
    <location>
        <begin position="1"/>
        <end position="53"/>
    </location>
</feature>
<dbReference type="InterPro" id="IPR011701">
    <property type="entry name" value="MFS"/>
</dbReference>
<feature type="transmembrane region" description="Helical" evidence="5">
    <location>
        <begin position="287"/>
        <end position="305"/>
    </location>
</feature>
<gene>
    <name evidence="6" type="ORF">EDB81DRAFT_846571</name>
</gene>
<feature type="transmembrane region" description="Helical" evidence="5">
    <location>
        <begin position="341"/>
        <end position="364"/>
    </location>
</feature>
<keyword evidence="5" id="KW-0812">Transmembrane</keyword>
<evidence type="ECO:0000313" key="6">
    <source>
        <dbReference type="EMBL" id="KAH7125828.1"/>
    </source>
</evidence>
<feature type="transmembrane region" description="Helical" evidence="5">
    <location>
        <begin position="311"/>
        <end position="329"/>
    </location>
</feature>
<dbReference type="GO" id="GO:0022857">
    <property type="term" value="F:transmembrane transporter activity"/>
    <property type="evidence" value="ECO:0007669"/>
    <property type="project" value="InterPro"/>
</dbReference>
<evidence type="ECO:0000256" key="2">
    <source>
        <dbReference type="ARBA" id="ARBA00006727"/>
    </source>
</evidence>
<dbReference type="EMBL" id="JAGMUV010000020">
    <property type="protein sequence ID" value="KAH7125828.1"/>
    <property type="molecule type" value="Genomic_DNA"/>
</dbReference>
<keyword evidence="5" id="KW-0472">Membrane</keyword>
<evidence type="ECO:0000313" key="7">
    <source>
        <dbReference type="Proteomes" id="UP000738349"/>
    </source>
</evidence>
<dbReference type="AlphaFoldDB" id="A0A9P9DV48"/>
<dbReference type="Proteomes" id="UP000738349">
    <property type="component" value="Unassembled WGS sequence"/>
</dbReference>
<comment type="caution">
    <text evidence="6">The sequence shown here is derived from an EMBL/GenBank/DDBJ whole genome shotgun (WGS) entry which is preliminary data.</text>
</comment>
<evidence type="ECO:0000256" key="1">
    <source>
        <dbReference type="ARBA" id="ARBA00004141"/>
    </source>
</evidence>
<feature type="transmembrane region" description="Helical" evidence="5">
    <location>
        <begin position="182"/>
        <end position="203"/>
    </location>
</feature>
<keyword evidence="5" id="KW-1133">Transmembrane helix</keyword>